<proteinExistence type="predicted"/>
<reference evidence="1 2" key="1">
    <citation type="submission" date="2016-01" db="EMBL/GenBank/DDBJ databases">
        <authorList>
            <person name="Oliw E.H."/>
        </authorList>
    </citation>
    <scope>NUCLEOTIDE SEQUENCE [LARGE SCALE GENOMIC DNA]</scope>
    <source>
        <strain evidence="1 2">MJR8628B</strain>
    </source>
</reference>
<name>A0A133KLR0_BIFBI</name>
<dbReference type="Proteomes" id="UP000070092">
    <property type="component" value="Unassembled WGS sequence"/>
</dbReference>
<gene>
    <name evidence="1" type="ORF">HMPREF3196_01740</name>
</gene>
<evidence type="ECO:0000313" key="2">
    <source>
        <dbReference type="Proteomes" id="UP000070092"/>
    </source>
</evidence>
<accession>A0A133KLR0</accession>
<protein>
    <submittedName>
        <fullName evidence="1">Uncharacterized protein</fullName>
    </submittedName>
</protein>
<sequence length="173" mass="18477">MATVLPHNAMFSLTFAGVASVDLSEPPFCNVLSFAVIRRYSAACHTTSYSGENGLVWYGPHDLIVGHAGRGMIFVRCSRPGSGENGKIFRLVACHVLRLTPRKDLSCWQRRGRRAMGAAGCGGAQSALTDSRKPTEAVAGFHARRCRAMEAVVRYGSHVGFAGSATAGRADYG</sequence>
<dbReference type="AlphaFoldDB" id="A0A133KLR0"/>
<organism evidence="1 2">
    <name type="scientific">Bifidobacterium bifidum</name>
    <dbReference type="NCBI Taxonomy" id="1681"/>
    <lineage>
        <taxon>Bacteria</taxon>
        <taxon>Bacillati</taxon>
        <taxon>Actinomycetota</taxon>
        <taxon>Actinomycetes</taxon>
        <taxon>Bifidobacteriales</taxon>
        <taxon>Bifidobacteriaceae</taxon>
        <taxon>Bifidobacterium</taxon>
    </lineage>
</organism>
<evidence type="ECO:0000313" key="1">
    <source>
        <dbReference type="EMBL" id="KWZ80410.1"/>
    </source>
</evidence>
<dbReference type="EMBL" id="LRPO01000045">
    <property type="protein sequence ID" value="KWZ80410.1"/>
    <property type="molecule type" value="Genomic_DNA"/>
</dbReference>
<comment type="caution">
    <text evidence="1">The sequence shown here is derived from an EMBL/GenBank/DDBJ whole genome shotgun (WGS) entry which is preliminary data.</text>
</comment>
<dbReference type="PATRIC" id="fig|1681.53.peg.1704"/>